<evidence type="ECO:0000256" key="1">
    <source>
        <dbReference type="SAM" id="MobiDB-lite"/>
    </source>
</evidence>
<dbReference type="AlphaFoldDB" id="A0A2V3IEL8"/>
<dbReference type="Proteomes" id="UP000247409">
    <property type="component" value="Unassembled WGS sequence"/>
</dbReference>
<feature type="region of interest" description="Disordered" evidence="1">
    <location>
        <begin position="113"/>
        <end position="141"/>
    </location>
</feature>
<evidence type="ECO:0000313" key="3">
    <source>
        <dbReference type="Proteomes" id="UP000247409"/>
    </source>
</evidence>
<reference evidence="2 3" key="1">
    <citation type="journal article" date="2018" name="Mol. Biol. Evol.">
        <title>Analysis of the draft genome of the red seaweed Gracilariopsis chorda provides insights into genome size evolution in Rhodophyta.</title>
        <authorList>
            <person name="Lee J."/>
            <person name="Yang E.C."/>
            <person name="Graf L."/>
            <person name="Yang J.H."/>
            <person name="Qiu H."/>
            <person name="Zel Zion U."/>
            <person name="Chan C.X."/>
            <person name="Stephens T.G."/>
            <person name="Weber A.P.M."/>
            <person name="Boo G.H."/>
            <person name="Boo S.M."/>
            <person name="Kim K.M."/>
            <person name="Shin Y."/>
            <person name="Jung M."/>
            <person name="Lee S.J."/>
            <person name="Yim H.S."/>
            <person name="Lee J.H."/>
            <person name="Bhattacharya D."/>
            <person name="Yoon H.S."/>
        </authorList>
    </citation>
    <scope>NUCLEOTIDE SEQUENCE [LARGE SCALE GENOMIC DNA]</scope>
    <source>
        <strain evidence="2 3">SKKU-2015</strain>
        <tissue evidence="2">Whole body</tissue>
    </source>
</reference>
<name>A0A2V3IEL8_9FLOR</name>
<dbReference type="EMBL" id="NBIV01000571">
    <property type="protein sequence ID" value="PXF39640.1"/>
    <property type="molecule type" value="Genomic_DNA"/>
</dbReference>
<keyword evidence="3" id="KW-1185">Reference proteome</keyword>
<protein>
    <submittedName>
        <fullName evidence="2">Uncharacterized protein</fullName>
    </submittedName>
</protein>
<proteinExistence type="predicted"/>
<evidence type="ECO:0000313" key="2">
    <source>
        <dbReference type="EMBL" id="PXF39640.1"/>
    </source>
</evidence>
<accession>A0A2V3IEL8</accession>
<sequence>MIQGDNAANLYAAMRTHTVIITIEERESNYYEQLQEVDKRAVSSSTGLRRACRVFYTRTCQLLDVVIALSLSSIPLRTPDFMDLKKLSRSGTHTVDMEGVIHAVPPYDNPNICPSHSDLWRQPENPPVSHPPTHEKDRSSSSRSFWSTVMDFPPSTFSSASTLRTAVTSVSSQLN</sequence>
<gene>
    <name evidence="2" type="ORF">BWQ96_10663</name>
</gene>
<organism evidence="2 3">
    <name type="scientific">Gracilariopsis chorda</name>
    <dbReference type="NCBI Taxonomy" id="448386"/>
    <lineage>
        <taxon>Eukaryota</taxon>
        <taxon>Rhodophyta</taxon>
        <taxon>Florideophyceae</taxon>
        <taxon>Rhodymeniophycidae</taxon>
        <taxon>Gracilariales</taxon>
        <taxon>Gracilariaceae</taxon>
        <taxon>Gracilariopsis</taxon>
    </lineage>
</organism>
<comment type="caution">
    <text evidence="2">The sequence shown here is derived from an EMBL/GenBank/DDBJ whole genome shotgun (WGS) entry which is preliminary data.</text>
</comment>